<organism evidence="1 2">
    <name type="scientific">Ensete ventricosum</name>
    <name type="common">Abyssinian banana</name>
    <name type="synonym">Musa ensete</name>
    <dbReference type="NCBI Taxonomy" id="4639"/>
    <lineage>
        <taxon>Eukaryota</taxon>
        <taxon>Viridiplantae</taxon>
        <taxon>Streptophyta</taxon>
        <taxon>Embryophyta</taxon>
        <taxon>Tracheophyta</taxon>
        <taxon>Spermatophyta</taxon>
        <taxon>Magnoliopsida</taxon>
        <taxon>Liliopsida</taxon>
        <taxon>Zingiberales</taxon>
        <taxon>Musaceae</taxon>
        <taxon>Ensete</taxon>
    </lineage>
</organism>
<dbReference type="EMBL" id="AMZH03002122">
    <property type="protein sequence ID" value="RRT76695.1"/>
    <property type="molecule type" value="Genomic_DNA"/>
</dbReference>
<proteinExistence type="predicted"/>
<reference evidence="1 2" key="1">
    <citation type="journal article" date="2014" name="Agronomy (Basel)">
        <title>A Draft Genome Sequence for Ensete ventricosum, the Drought-Tolerant Tree Against Hunger.</title>
        <authorList>
            <person name="Harrison J."/>
            <person name="Moore K.A."/>
            <person name="Paszkiewicz K."/>
            <person name="Jones T."/>
            <person name="Grant M."/>
            <person name="Ambacheew D."/>
            <person name="Muzemil S."/>
            <person name="Studholme D.J."/>
        </authorList>
    </citation>
    <scope>NUCLEOTIDE SEQUENCE [LARGE SCALE GENOMIC DNA]</scope>
</reference>
<gene>
    <name evidence="1" type="ORF">B296_00016127</name>
</gene>
<protein>
    <submittedName>
        <fullName evidence="1">Uncharacterized protein</fullName>
    </submittedName>
</protein>
<sequence length="113" mass="12855">MERHVLTLVSVIVHVIDLCPRKALCRCFMFYLLVNSLHAAWALHQVLPKLLCPSICIELMVTFAPTIPWVSPLLSLICIELIVAFAPPPDLVMHPPMYYLIRNHTMALSHSVR</sequence>
<accession>A0A427AKB0</accession>
<comment type="caution">
    <text evidence="1">The sequence shown here is derived from an EMBL/GenBank/DDBJ whole genome shotgun (WGS) entry which is preliminary data.</text>
</comment>
<evidence type="ECO:0000313" key="1">
    <source>
        <dbReference type="EMBL" id="RRT76695.1"/>
    </source>
</evidence>
<evidence type="ECO:0000313" key="2">
    <source>
        <dbReference type="Proteomes" id="UP000287651"/>
    </source>
</evidence>
<name>A0A427AKB0_ENSVE</name>
<dbReference type="AlphaFoldDB" id="A0A427AKB0"/>
<dbReference type="Proteomes" id="UP000287651">
    <property type="component" value="Unassembled WGS sequence"/>
</dbReference>